<accession>G5GCV5</accession>
<keyword evidence="1" id="KW-0472">Membrane</keyword>
<organism evidence="2 3">
    <name type="scientific">Alloprevotella rava F0323</name>
    <dbReference type="NCBI Taxonomy" id="679199"/>
    <lineage>
        <taxon>Bacteria</taxon>
        <taxon>Pseudomonadati</taxon>
        <taxon>Bacteroidota</taxon>
        <taxon>Bacteroidia</taxon>
        <taxon>Bacteroidales</taxon>
        <taxon>Prevotellaceae</taxon>
        <taxon>Alloprevotella</taxon>
    </lineage>
</organism>
<name>G5GCV5_9BACT</name>
<dbReference type="PATRIC" id="fig|679199.3.peg.1564"/>
<dbReference type="EMBL" id="ACZK01000023">
    <property type="protein sequence ID" value="EHG22601.1"/>
    <property type="molecule type" value="Genomic_DNA"/>
</dbReference>
<sequence>MYYIILTLLLLFSLKELFSKKRYPIFFVMVYGLMTLMATFRYGQIHDYFAYGFLYKNPHIMEAKDPGFAVLMVLSQNIGIDYITFVAIMSFLCMVLAFPFFSKKCHYSFISLLIFYSYTFLEGAMGSFRQGLCLSLLLCIYPLSEKRKYIWFTVGVIAGCLIHLSFIVCLLFPFILKTQIHEKKYVSLILIFFLTFASLQIDYSVFLPSFLSNRVSVYLEKANSAGFLQLLLRFTLIIPLLLIKTEKGTTLSHAKSIYFTGFCLYCLLGADVLTAGRIEYYFRTFLCLFIAELSITKNRWNPKIFFFFSFMIIINTFVWFKNIDFACENGNYNKDINAFNFPYISIFNHKDLYLYSNPPVQNMKYVEF</sequence>
<gene>
    <name evidence="2" type="ORF">HMPREF9332_01406</name>
</gene>
<keyword evidence="1" id="KW-1133">Transmembrane helix</keyword>
<protein>
    <recommendedName>
        <fullName evidence="4">EpsG family protein</fullName>
    </recommendedName>
</protein>
<feature type="transmembrane region" description="Helical" evidence="1">
    <location>
        <begin position="226"/>
        <end position="244"/>
    </location>
</feature>
<feature type="transmembrane region" description="Helical" evidence="1">
    <location>
        <begin position="149"/>
        <end position="176"/>
    </location>
</feature>
<evidence type="ECO:0000313" key="2">
    <source>
        <dbReference type="EMBL" id="EHG22601.1"/>
    </source>
</evidence>
<feature type="transmembrane region" description="Helical" evidence="1">
    <location>
        <begin position="113"/>
        <end position="143"/>
    </location>
</feature>
<keyword evidence="1" id="KW-0812">Transmembrane</keyword>
<feature type="transmembrane region" description="Helical" evidence="1">
    <location>
        <begin position="188"/>
        <end position="206"/>
    </location>
</feature>
<evidence type="ECO:0000313" key="3">
    <source>
        <dbReference type="Proteomes" id="UP000015993"/>
    </source>
</evidence>
<keyword evidence="3" id="KW-1185">Reference proteome</keyword>
<dbReference type="OrthoDB" id="1842979at2"/>
<comment type="caution">
    <text evidence="2">The sequence shown here is derived from an EMBL/GenBank/DDBJ whole genome shotgun (WGS) entry which is preliminary data.</text>
</comment>
<reference evidence="2 3" key="1">
    <citation type="submission" date="2011-08" db="EMBL/GenBank/DDBJ databases">
        <title>The Genome Sequence of Prevotella sp. oral taxon 302 str. F0323.</title>
        <authorList>
            <consortium name="The Broad Institute Genome Sequencing Platform"/>
            <person name="Earl A."/>
            <person name="Ward D."/>
            <person name="Feldgarden M."/>
            <person name="Gevers D."/>
            <person name="Izard J."/>
            <person name="Blanton J.M."/>
            <person name="Baranova O.V."/>
            <person name="Tanner A.C."/>
            <person name="Dewhirst F.E."/>
            <person name="Young S.K."/>
            <person name="Zeng Q."/>
            <person name="Gargeya S."/>
            <person name="Fitzgerald M."/>
            <person name="Haas B."/>
            <person name="Abouelleil A."/>
            <person name="Alvarado L."/>
            <person name="Arachchi H.M."/>
            <person name="Berlin A."/>
            <person name="Brown A."/>
            <person name="Chapman S.B."/>
            <person name="Chen Z."/>
            <person name="Dunbar C."/>
            <person name="Freedman E."/>
            <person name="Gearin G."/>
            <person name="Gellesch M."/>
            <person name="Goldberg J."/>
            <person name="Griggs A."/>
            <person name="Gujja S."/>
            <person name="Heiman D."/>
            <person name="Howarth C."/>
            <person name="Larson L."/>
            <person name="Lui A."/>
            <person name="MacDonald P.J.P."/>
            <person name="Montmayeur A."/>
            <person name="Murphy C."/>
            <person name="Neiman D."/>
            <person name="Pearson M."/>
            <person name="Priest M."/>
            <person name="Roberts A."/>
            <person name="Saif S."/>
            <person name="Shea T."/>
            <person name="Shenoy N."/>
            <person name="Sisk P."/>
            <person name="Stolte C."/>
            <person name="Sykes S."/>
            <person name="Wortman J."/>
            <person name="Nusbaum C."/>
            <person name="Birren B."/>
        </authorList>
    </citation>
    <scope>NUCLEOTIDE SEQUENCE [LARGE SCALE GENOMIC DNA]</scope>
    <source>
        <strain evidence="2 3">F0323</strain>
    </source>
</reference>
<evidence type="ECO:0000256" key="1">
    <source>
        <dbReference type="SAM" id="Phobius"/>
    </source>
</evidence>
<dbReference type="eggNOG" id="ENOG5030VTM">
    <property type="taxonomic scope" value="Bacteria"/>
</dbReference>
<proteinExistence type="predicted"/>
<dbReference type="Pfam" id="PF14897">
    <property type="entry name" value="EpsG"/>
    <property type="match status" value="1"/>
</dbReference>
<dbReference type="STRING" id="679199.HMPREF9332_01406"/>
<dbReference type="AlphaFoldDB" id="G5GCV5"/>
<feature type="transmembrane region" description="Helical" evidence="1">
    <location>
        <begin position="82"/>
        <end position="101"/>
    </location>
</feature>
<dbReference type="InterPro" id="IPR049458">
    <property type="entry name" value="EpsG-like"/>
</dbReference>
<dbReference type="HOGENOM" id="CLU_751510_0_0_10"/>
<evidence type="ECO:0008006" key="4">
    <source>
        <dbReference type="Google" id="ProtNLM"/>
    </source>
</evidence>
<feature type="transmembrane region" description="Helical" evidence="1">
    <location>
        <begin position="303"/>
        <end position="320"/>
    </location>
</feature>
<dbReference type="Proteomes" id="UP000015993">
    <property type="component" value="Unassembled WGS sequence"/>
</dbReference>
<feature type="transmembrane region" description="Helical" evidence="1">
    <location>
        <begin position="256"/>
        <end position="274"/>
    </location>
</feature>
<dbReference type="RefSeq" id="WP_009347884.1">
    <property type="nucleotide sequence ID" value="NZ_JH376831.1"/>
</dbReference>